<dbReference type="EMBL" id="BAABIM010000001">
    <property type="protein sequence ID" value="GAA4671967.1"/>
    <property type="molecule type" value="Genomic_DNA"/>
</dbReference>
<evidence type="ECO:0000313" key="1">
    <source>
        <dbReference type="EMBL" id="GAA4671967.1"/>
    </source>
</evidence>
<organism evidence="1 2">
    <name type="scientific">Nocardioides nanhaiensis</name>
    <dbReference type="NCBI Taxonomy" id="1476871"/>
    <lineage>
        <taxon>Bacteria</taxon>
        <taxon>Bacillati</taxon>
        <taxon>Actinomycetota</taxon>
        <taxon>Actinomycetes</taxon>
        <taxon>Propionibacteriales</taxon>
        <taxon>Nocardioidaceae</taxon>
        <taxon>Nocardioides</taxon>
    </lineage>
</organism>
<protein>
    <recommendedName>
        <fullName evidence="3">STAS domain-containing protein</fullName>
    </recommendedName>
</protein>
<gene>
    <name evidence="1" type="ORF">GCM10023226_05790</name>
</gene>
<evidence type="ECO:0000313" key="2">
    <source>
        <dbReference type="Proteomes" id="UP001500621"/>
    </source>
</evidence>
<keyword evidence="2" id="KW-1185">Reference proteome</keyword>
<proteinExistence type="predicted"/>
<name>A0ABP8VTB3_9ACTN</name>
<accession>A0ABP8VTB3</accession>
<dbReference type="RefSeq" id="WP_345262543.1">
    <property type="nucleotide sequence ID" value="NZ_BAABIM010000001.1"/>
</dbReference>
<reference evidence="2" key="1">
    <citation type="journal article" date="2019" name="Int. J. Syst. Evol. Microbiol.">
        <title>The Global Catalogue of Microorganisms (GCM) 10K type strain sequencing project: providing services to taxonomists for standard genome sequencing and annotation.</title>
        <authorList>
            <consortium name="The Broad Institute Genomics Platform"/>
            <consortium name="The Broad Institute Genome Sequencing Center for Infectious Disease"/>
            <person name="Wu L."/>
            <person name="Ma J."/>
        </authorList>
    </citation>
    <scope>NUCLEOTIDE SEQUENCE [LARGE SCALE GENOMIC DNA]</scope>
    <source>
        <strain evidence="2">JCM 18127</strain>
    </source>
</reference>
<comment type="caution">
    <text evidence="1">The sequence shown here is derived from an EMBL/GenBank/DDBJ whole genome shotgun (WGS) entry which is preliminary data.</text>
</comment>
<dbReference type="Proteomes" id="UP001500621">
    <property type="component" value="Unassembled WGS sequence"/>
</dbReference>
<evidence type="ECO:0008006" key="3">
    <source>
        <dbReference type="Google" id="ProtNLM"/>
    </source>
</evidence>
<sequence length="114" mass="11941">MHRSGADVDSTDPDDRRVARVELPAAASSSARSVIGQLTRLARRLPPRVDLVVVSIPTIEALTVDLLAGIAVGRRLMLVNGRQLLVRVPARPGTPGAAAMLGTMPFVVTPGTPS</sequence>